<comment type="cofactor">
    <cofactor evidence="1">
        <name>FMN</name>
        <dbReference type="ChEBI" id="CHEBI:58210"/>
    </cofactor>
</comment>
<keyword evidence="5" id="KW-0288">FMN</keyword>
<sequence length="706" mass="78668">MTQQFAKLLEPAMIGPVKTRNRIIKTANGTSFMDPDQTCGDRMIAFYERLAKGGVGFLVVESCGVEYPLGIQHVHYYEDGSYQGVQLHLDDDRFIPGFKKLTDACHKHGCPVSIQFQHAGPWNPTGLLPRDMNVRDVKCASTMTAADLPGPDFLPCREMTRDELEEQINFWASAAERAFKAGFDACEINHGTCHQGNTFLSRIWNKREDEYGPQSFENRTRFLRRCIEEAKRRCGPNFAVHTLFNIVEYGHPLATTIEEGAEMAKLVAEVADGINCRAERYGHRGGLLQPDRILFPEPPDELPAGLDWSQRGKGATVPLVRAVKAKGVKIPVWTACRLDQDNGEEYLQKGNLDFVGMTRRLIADPDLPKKVMEGRTEDIRWCNGCLHCFDMRNKNGVLECRVNATLGRELMPEYQFNKAKSKKKVMVIGGGPSGMEAARLAARRGHDVSLYEKGAFLGGSIPLAAIVKDLETEDLTMFVKYLATQVQKEGVAVHMNSAVTPALVQREKPDVLVVAAGAAHTSFELPGANSSKVLRTEKLHSMLKFFLRFFTPAQLEKLSKIWMPVGKEVVVMGGTLHGCELAEFLTKRGRKVAMVHNGPKEELGKGMTIDDLQMLWPWMKQNSIPIWAGVEYLEINEKGLDIRIQDRRKYTLKCKQVVTTQDWGPNRALADKFSGLAAEVHIVGSCREPGLIVDAVREGATIGLAI</sequence>
<dbReference type="Proteomes" id="UP000184603">
    <property type="component" value="Unassembled WGS sequence"/>
</dbReference>
<keyword evidence="6" id="KW-0479">Metal-binding</keyword>
<organism evidence="12 13">
    <name type="scientific">Desulfopila aestuarii DSM 18488</name>
    <dbReference type="NCBI Taxonomy" id="1121416"/>
    <lineage>
        <taxon>Bacteria</taxon>
        <taxon>Pseudomonadati</taxon>
        <taxon>Thermodesulfobacteriota</taxon>
        <taxon>Desulfobulbia</taxon>
        <taxon>Desulfobulbales</taxon>
        <taxon>Desulfocapsaceae</taxon>
        <taxon>Desulfopila</taxon>
    </lineage>
</organism>
<name>A0A1M7XYH0_9BACT</name>
<dbReference type="RefSeq" id="WP_073611992.1">
    <property type="nucleotide sequence ID" value="NZ_FRFE01000002.1"/>
</dbReference>
<dbReference type="GO" id="GO:0016491">
    <property type="term" value="F:oxidoreductase activity"/>
    <property type="evidence" value="ECO:0007669"/>
    <property type="project" value="UniProtKB-KW"/>
</dbReference>
<feature type="domain" description="NADH:flavin oxidoreductase/NADH oxidase N-terminal" evidence="10">
    <location>
        <begin position="7"/>
        <end position="272"/>
    </location>
</feature>
<dbReference type="AlphaFoldDB" id="A0A1M7XYH0"/>
<dbReference type="Gene3D" id="3.50.50.60">
    <property type="entry name" value="FAD/NAD(P)-binding domain"/>
    <property type="match status" value="1"/>
</dbReference>
<dbReference type="PRINTS" id="PR00368">
    <property type="entry name" value="FADPNR"/>
</dbReference>
<gene>
    <name evidence="12" type="ORF">SAMN02745220_00632</name>
</gene>
<evidence type="ECO:0000256" key="8">
    <source>
        <dbReference type="ARBA" id="ARBA00023004"/>
    </source>
</evidence>
<dbReference type="GO" id="GO:0051536">
    <property type="term" value="F:iron-sulfur cluster binding"/>
    <property type="evidence" value="ECO:0007669"/>
    <property type="project" value="UniProtKB-KW"/>
</dbReference>
<comment type="similarity">
    <text evidence="3">In the N-terminal section; belongs to the NADH:flavin oxidoreductase/NADH oxidase family.</text>
</comment>
<dbReference type="PANTHER" id="PTHR42917">
    <property type="entry name" value="2,4-DIENOYL-COA REDUCTASE"/>
    <property type="match status" value="1"/>
</dbReference>
<evidence type="ECO:0000256" key="1">
    <source>
        <dbReference type="ARBA" id="ARBA00001917"/>
    </source>
</evidence>
<evidence type="ECO:0000259" key="10">
    <source>
        <dbReference type="Pfam" id="PF00724"/>
    </source>
</evidence>
<dbReference type="Pfam" id="PF00724">
    <property type="entry name" value="Oxidored_FMN"/>
    <property type="match status" value="1"/>
</dbReference>
<dbReference type="SUPFAM" id="SSF51905">
    <property type="entry name" value="FAD/NAD(P)-binding domain"/>
    <property type="match status" value="1"/>
</dbReference>
<dbReference type="Gene3D" id="3.40.50.720">
    <property type="entry name" value="NAD(P)-binding Rossmann-like Domain"/>
    <property type="match status" value="1"/>
</dbReference>
<dbReference type="InterPro" id="IPR013785">
    <property type="entry name" value="Aldolase_TIM"/>
</dbReference>
<dbReference type="GO" id="GO:0010181">
    <property type="term" value="F:FMN binding"/>
    <property type="evidence" value="ECO:0007669"/>
    <property type="project" value="InterPro"/>
</dbReference>
<evidence type="ECO:0000256" key="9">
    <source>
        <dbReference type="ARBA" id="ARBA00023014"/>
    </source>
</evidence>
<dbReference type="CDD" id="cd02803">
    <property type="entry name" value="OYE_like_FMN_family"/>
    <property type="match status" value="1"/>
</dbReference>
<dbReference type="SUPFAM" id="SSF51395">
    <property type="entry name" value="FMN-linked oxidoreductases"/>
    <property type="match status" value="1"/>
</dbReference>
<dbReference type="GO" id="GO:0046872">
    <property type="term" value="F:metal ion binding"/>
    <property type="evidence" value="ECO:0007669"/>
    <property type="project" value="UniProtKB-KW"/>
</dbReference>
<dbReference type="PANTHER" id="PTHR42917:SF2">
    <property type="entry name" value="2,4-DIENOYL-COA REDUCTASE [(2E)-ENOYL-COA-PRODUCING]"/>
    <property type="match status" value="1"/>
</dbReference>
<evidence type="ECO:0000259" key="11">
    <source>
        <dbReference type="Pfam" id="PF07992"/>
    </source>
</evidence>
<evidence type="ECO:0000256" key="3">
    <source>
        <dbReference type="ARBA" id="ARBA00011048"/>
    </source>
</evidence>
<keyword evidence="8" id="KW-0408">Iron</keyword>
<dbReference type="InterPro" id="IPR001155">
    <property type="entry name" value="OxRdtase_FMN_N"/>
</dbReference>
<feature type="domain" description="FAD/NAD(P)-binding" evidence="11">
    <location>
        <begin position="423"/>
        <end position="676"/>
    </location>
</feature>
<evidence type="ECO:0000313" key="13">
    <source>
        <dbReference type="Proteomes" id="UP000184603"/>
    </source>
</evidence>
<keyword evidence="7" id="KW-0560">Oxidoreductase</keyword>
<dbReference type="OrthoDB" id="9784632at2"/>
<dbReference type="Gene3D" id="3.20.20.70">
    <property type="entry name" value="Aldolase class I"/>
    <property type="match status" value="1"/>
</dbReference>
<dbReference type="PRINTS" id="PR00411">
    <property type="entry name" value="PNDRDTASEI"/>
</dbReference>
<keyword evidence="9" id="KW-0411">Iron-sulfur</keyword>
<dbReference type="InterPro" id="IPR023753">
    <property type="entry name" value="FAD/NAD-binding_dom"/>
</dbReference>
<comment type="cofactor">
    <cofactor evidence="2">
        <name>[4Fe-4S] cluster</name>
        <dbReference type="ChEBI" id="CHEBI:49883"/>
    </cofactor>
</comment>
<evidence type="ECO:0000256" key="5">
    <source>
        <dbReference type="ARBA" id="ARBA00022643"/>
    </source>
</evidence>
<accession>A0A1M7XYH0</accession>
<reference evidence="12 13" key="1">
    <citation type="submission" date="2016-12" db="EMBL/GenBank/DDBJ databases">
        <authorList>
            <person name="Song W.-J."/>
            <person name="Kurnit D.M."/>
        </authorList>
    </citation>
    <scope>NUCLEOTIDE SEQUENCE [LARGE SCALE GENOMIC DNA]</scope>
    <source>
        <strain evidence="12 13">DSM 18488</strain>
    </source>
</reference>
<evidence type="ECO:0000256" key="4">
    <source>
        <dbReference type="ARBA" id="ARBA00022630"/>
    </source>
</evidence>
<dbReference type="EMBL" id="FRFE01000002">
    <property type="protein sequence ID" value="SHO44072.1"/>
    <property type="molecule type" value="Genomic_DNA"/>
</dbReference>
<proteinExistence type="inferred from homology"/>
<dbReference type="InterPro" id="IPR051793">
    <property type="entry name" value="NADH:flavin_oxidoreductase"/>
</dbReference>
<evidence type="ECO:0000256" key="7">
    <source>
        <dbReference type="ARBA" id="ARBA00023002"/>
    </source>
</evidence>
<keyword evidence="13" id="KW-1185">Reference proteome</keyword>
<evidence type="ECO:0000256" key="6">
    <source>
        <dbReference type="ARBA" id="ARBA00022723"/>
    </source>
</evidence>
<evidence type="ECO:0000313" key="12">
    <source>
        <dbReference type="EMBL" id="SHO44072.1"/>
    </source>
</evidence>
<dbReference type="Pfam" id="PF07992">
    <property type="entry name" value="Pyr_redox_2"/>
    <property type="match status" value="1"/>
</dbReference>
<evidence type="ECO:0000256" key="2">
    <source>
        <dbReference type="ARBA" id="ARBA00001966"/>
    </source>
</evidence>
<dbReference type="STRING" id="1121416.SAMN02745220_00632"/>
<dbReference type="SUPFAM" id="SSF51971">
    <property type="entry name" value="Nucleotide-binding domain"/>
    <property type="match status" value="1"/>
</dbReference>
<keyword evidence="4" id="KW-0285">Flavoprotein</keyword>
<dbReference type="InterPro" id="IPR036188">
    <property type="entry name" value="FAD/NAD-bd_sf"/>
</dbReference>
<protein>
    <submittedName>
        <fullName evidence="12">2,4-dienoyl-CoA reductase</fullName>
    </submittedName>
</protein>